<protein>
    <submittedName>
        <fullName evidence="1">Uncharacterized protein</fullName>
    </submittedName>
</protein>
<accession>A0A0K1P6J9</accession>
<sequence>MFRKKSTESNNELRDICRIFKHIRDSVKDIEVKSLALEIMLYNAFHFQKDYNYGQSMINALKNLEVRLNKMINDNQFQKISNPAFKNDLIKTGLENVYEVKDLITLSTLVLKVIEACVLNEKEFHGLKRKYKALSDLNKDFTSSLIPENKTIISGGVFGGDQVNED</sequence>
<reference evidence="1 2" key="1">
    <citation type="journal article" date="2015" name="Genome Announc.">
        <title>Complete Genome Sequence of Spiroplasma turonicum Strain Tab4cT, a Parasite of a Horse Fly, Haematopota sp. (Diptera: Tabanidae).</title>
        <authorList>
            <person name="Davis R.E."/>
            <person name="Shao J."/>
            <person name="Zhao Y."/>
            <person name="Gasparich G.E."/>
            <person name="Gaynor B.J."/>
            <person name="Donofrio N."/>
        </authorList>
    </citation>
    <scope>NUCLEOTIDE SEQUENCE [LARGE SCALE GENOMIC DNA]</scope>
    <source>
        <strain evidence="1 2">Tab4c</strain>
    </source>
</reference>
<dbReference type="STRING" id="216946.STURO_v1c05840"/>
<evidence type="ECO:0000313" key="2">
    <source>
        <dbReference type="Proteomes" id="UP000067243"/>
    </source>
</evidence>
<gene>
    <name evidence="1" type="ORF">STURON_00588</name>
</gene>
<evidence type="ECO:0000313" key="1">
    <source>
        <dbReference type="EMBL" id="AKU79834.1"/>
    </source>
</evidence>
<dbReference type="AlphaFoldDB" id="A0A0K1P6J9"/>
<dbReference type="EMBL" id="CP012328">
    <property type="protein sequence ID" value="AKU79834.1"/>
    <property type="molecule type" value="Genomic_DNA"/>
</dbReference>
<organism evidence="1 2">
    <name type="scientific">Spiroplasma turonicum</name>
    <dbReference type="NCBI Taxonomy" id="216946"/>
    <lineage>
        <taxon>Bacteria</taxon>
        <taxon>Bacillati</taxon>
        <taxon>Mycoplasmatota</taxon>
        <taxon>Mollicutes</taxon>
        <taxon>Entomoplasmatales</taxon>
        <taxon>Spiroplasmataceae</taxon>
        <taxon>Spiroplasma</taxon>
    </lineage>
</organism>
<dbReference type="RefSeq" id="WP_075048423.1">
    <property type="nucleotide sequence ID" value="NZ_CP012328.1"/>
</dbReference>
<dbReference type="PATRIC" id="fig|216946.3.peg.593"/>
<proteinExistence type="predicted"/>
<dbReference type="Proteomes" id="UP000067243">
    <property type="component" value="Chromosome"/>
</dbReference>
<dbReference type="KEGG" id="stur:STURON_00588"/>
<name>A0A0K1P6J9_9MOLU</name>
<keyword evidence="2" id="KW-1185">Reference proteome</keyword>